<protein>
    <submittedName>
        <fullName evidence="4">Uncharacterized protein</fullName>
    </submittedName>
</protein>
<feature type="repeat" description="WD" evidence="3">
    <location>
        <begin position="247"/>
        <end position="287"/>
    </location>
</feature>
<dbReference type="AlphaFoldDB" id="A0A814GUP7"/>
<dbReference type="Proteomes" id="UP000663879">
    <property type="component" value="Unassembled WGS sequence"/>
</dbReference>
<reference evidence="4" key="1">
    <citation type="submission" date="2021-02" db="EMBL/GenBank/DDBJ databases">
        <authorList>
            <person name="Nowell W R."/>
        </authorList>
    </citation>
    <scope>NUCLEOTIDE SEQUENCE</scope>
    <source>
        <strain evidence="4">Ploen Becks lab</strain>
    </source>
</reference>
<dbReference type="OrthoDB" id="2615105at2759"/>
<organism evidence="4 5">
    <name type="scientific">Brachionus calyciflorus</name>
    <dbReference type="NCBI Taxonomy" id="104777"/>
    <lineage>
        <taxon>Eukaryota</taxon>
        <taxon>Metazoa</taxon>
        <taxon>Spiralia</taxon>
        <taxon>Gnathifera</taxon>
        <taxon>Rotifera</taxon>
        <taxon>Eurotatoria</taxon>
        <taxon>Monogononta</taxon>
        <taxon>Pseudotrocha</taxon>
        <taxon>Ploima</taxon>
        <taxon>Brachionidae</taxon>
        <taxon>Brachionus</taxon>
    </lineage>
</organism>
<comment type="caution">
    <text evidence="4">The sequence shown here is derived from an EMBL/GenBank/DDBJ whole genome shotgun (WGS) entry which is preliminary data.</text>
</comment>
<keyword evidence="2" id="KW-0677">Repeat</keyword>
<dbReference type="InterPro" id="IPR001680">
    <property type="entry name" value="WD40_rpt"/>
</dbReference>
<dbReference type="SUPFAM" id="SSF50978">
    <property type="entry name" value="WD40 repeat-like"/>
    <property type="match status" value="1"/>
</dbReference>
<dbReference type="PROSITE" id="PS50082">
    <property type="entry name" value="WD_REPEATS_2"/>
    <property type="match status" value="2"/>
</dbReference>
<dbReference type="Gene3D" id="2.130.10.10">
    <property type="entry name" value="YVTN repeat-like/Quinoprotein amine dehydrogenase"/>
    <property type="match status" value="1"/>
</dbReference>
<gene>
    <name evidence="4" type="ORF">OXX778_LOCUS16403</name>
</gene>
<dbReference type="InterPro" id="IPR015943">
    <property type="entry name" value="WD40/YVTN_repeat-like_dom_sf"/>
</dbReference>
<evidence type="ECO:0000313" key="5">
    <source>
        <dbReference type="Proteomes" id="UP000663879"/>
    </source>
</evidence>
<evidence type="ECO:0000256" key="3">
    <source>
        <dbReference type="PROSITE-ProRule" id="PRU00221"/>
    </source>
</evidence>
<sequence length="322" mass="36747">MLTNQHREMIKNEIKFQYNIDINEKQISHLIVDEFNCNLRIDCPNDYSVNSVSIKGKAHNLRSFPLRIDFKMQDKKHKACFDNILENILNKTETDDELTFECIENTDLNDKLFGTASSVYVTRNQLANLASTFDELIDKIIQNIETNKKFEKIPFEVAINSLSKFSLKDTEPDVINSELKISEKNEQGVSYKASVSVLGMASGSSSIDYVKNSEKRWKNLDIHHQLNDLNKESTNNIEWKFEVIKTLNGHSKWISSLAVLPDGNLESGSDDTTIKIWNTNYGSVIKTLNGHSEWVECLAVLPDGNLTSGSDDITIKIWKFFL</sequence>
<keyword evidence="1 3" id="KW-0853">WD repeat</keyword>
<dbReference type="SMART" id="SM00320">
    <property type="entry name" value="WD40"/>
    <property type="match status" value="2"/>
</dbReference>
<feature type="repeat" description="WD" evidence="3">
    <location>
        <begin position="288"/>
        <end position="322"/>
    </location>
</feature>
<accession>A0A814GUP7</accession>
<dbReference type="GO" id="GO:1990234">
    <property type="term" value="C:transferase complex"/>
    <property type="evidence" value="ECO:0007669"/>
    <property type="project" value="UniProtKB-ARBA"/>
</dbReference>
<evidence type="ECO:0000313" key="4">
    <source>
        <dbReference type="EMBL" id="CAF1000973.1"/>
    </source>
</evidence>
<dbReference type="PANTHER" id="PTHR22847">
    <property type="entry name" value="WD40 REPEAT PROTEIN"/>
    <property type="match status" value="1"/>
</dbReference>
<keyword evidence="5" id="KW-1185">Reference proteome</keyword>
<evidence type="ECO:0000256" key="2">
    <source>
        <dbReference type="ARBA" id="ARBA00022737"/>
    </source>
</evidence>
<proteinExistence type="predicted"/>
<dbReference type="Pfam" id="PF00400">
    <property type="entry name" value="WD40"/>
    <property type="match status" value="2"/>
</dbReference>
<name>A0A814GUP7_9BILA</name>
<evidence type="ECO:0000256" key="1">
    <source>
        <dbReference type="ARBA" id="ARBA00022574"/>
    </source>
</evidence>
<dbReference type="PROSITE" id="PS50294">
    <property type="entry name" value="WD_REPEATS_REGION"/>
    <property type="match status" value="2"/>
</dbReference>
<dbReference type="PANTHER" id="PTHR22847:SF637">
    <property type="entry name" value="WD REPEAT DOMAIN 5B"/>
    <property type="match status" value="1"/>
</dbReference>
<dbReference type="EMBL" id="CAJNOC010003866">
    <property type="protein sequence ID" value="CAF1000973.1"/>
    <property type="molecule type" value="Genomic_DNA"/>
</dbReference>
<dbReference type="InterPro" id="IPR036322">
    <property type="entry name" value="WD40_repeat_dom_sf"/>
</dbReference>